<evidence type="ECO:0000313" key="2">
    <source>
        <dbReference type="EMBL" id="MBN9412430.1"/>
    </source>
</evidence>
<dbReference type="InterPro" id="IPR003695">
    <property type="entry name" value="Ppx_GppA_N"/>
</dbReference>
<comment type="caution">
    <text evidence="2">The sequence shown here is derived from an EMBL/GenBank/DDBJ whole genome shotgun (WGS) entry which is preliminary data.</text>
</comment>
<dbReference type="PANTHER" id="PTHR30005">
    <property type="entry name" value="EXOPOLYPHOSPHATASE"/>
    <property type="match status" value="1"/>
</dbReference>
<dbReference type="GO" id="GO:0016462">
    <property type="term" value="F:pyrophosphatase activity"/>
    <property type="evidence" value="ECO:0007669"/>
    <property type="project" value="TreeGrafter"/>
</dbReference>
<name>A0A8J7PHZ2_9PROT</name>
<dbReference type="AlphaFoldDB" id="A0A8J7PHZ2"/>
<evidence type="ECO:0000313" key="3">
    <source>
        <dbReference type="Proteomes" id="UP000664414"/>
    </source>
</evidence>
<dbReference type="SUPFAM" id="SSF53067">
    <property type="entry name" value="Actin-like ATPase domain"/>
    <property type="match status" value="2"/>
</dbReference>
<accession>A0A8J7PHZ2</accession>
<organism evidence="2 3">
    <name type="scientific">Candidatus Paracaedimonas acanthamoebae</name>
    <dbReference type="NCBI Taxonomy" id="244581"/>
    <lineage>
        <taxon>Bacteria</taxon>
        <taxon>Pseudomonadati</taxon>
        <taxon>Pseudomonadota</taxon>
        <taxon>Alphaproteobacteria</taxon>
        <taxon>Holosporales</taxon>
        <taxon>Caedimonadaceae</taxon>
        <taxon>Candidatus Paracaedimonas</taxon>
    </lineage>
</organism>
<feature type="domain" description="Ppx/GppA phosphatase N-terminal" evidence="1">
    <location>
        <begin position="20"/>
        <end position="312"/>
    </location>
</feature>
<sequence length="331" mass="36815">MNEDLLAAIDLGSNTCRLIIGKKDIQHLDIIEVFSRNIRLGEGLAKTGKLNKLAMKRAFDVLETCAKRLRHHAPFKLKAVATEACRRAQNGPDFVKQVSEKTGIHLEVVSQQEEALLALKGCASILDPLIPYAILFDIGGASTEILWIEINKDRPLKLIDYISLPFGVVTLAEEFPYESAKSYSLIEQRTHGLLKKFSEKNNISHYIEQQQVQLVGSSGTATTTAALHLGLKRYQRERVDGLIMSLDEIFATIKYVQMMASEERMIHQCIGADRGDLILGGMAILDAICKLWPVEKIRVTDRGVREGILTELAFGPTHIPLPAVNSLFRVA</sequence>
<dbReference type="InterPro" id="IPR043129">
    <property type="entry name" value="ATPase_NBD"/>
</dbReference>
<evidence type="ECO:0000259" key="1">
    <source>
        <dbReference type="Pfam" id="PF02541"/>
    </source>
</evidence>
<reference evidence="2" key="1">
    <citation type="submission" date="2021-02" db="EMBL/GenBank/DDBJ databases">
        <title>Thiocyanate and organic carbon inputs drive convergent selection for specific autotrophic Afipia and Thiobacillus strains within complex microbiomes.</title>
        <authorList>
            <person name="Huddy R.J."/>
            <person name="Sachdeva R."/>
            <person name="Kadzinga F."/>
            <person name="Kantor R.S."/>
            <person name="Harrison S.T.L."/>
            <person name="Banfield J.F."/>
        </authorList>
    </citation>
    <scope>NUCLEOTIDE SEQUENCE</scope>
    <source>
        <strain evidence="2">SCN18_10_11_15_R4_P_38_20</strain>
    </source>
</reference>
<protein>
    <submittedName>
        <fullName evidence="2">Ppx/GppA family phosphatase</fullName>
    </submittedName>
</protein>
<dbReference type="Pfam" id="PF02541">
    <property type="entry name" value="Ppx-GppA"/>
    <property type="match status" value="1"/>
</dbReference>
<dbReference type="PANTHER" id="PTHR30005:SF0">
    <property type="entry name" value="RETROGRADE REGULATION PROTEIN 2"/>
    <property type="match status" value="1"/>
</dbReference>
<dbReference type="EMBL" id="JAFKGL010000010">
    <property type="protein sequence ID" value="MBN9412430.1"/>
    <property type="molecule type" value="Genomic_DNA"/>
</dbReference>
<gene>
    <name evidence="2" type="ORF">J0H12_00690</name>
</gene>
<proteinExistence type="predicted"/>
<dbReference type="Proteomes" id="UP000664414">
    <property type="component" value="Unassembled WGS sequence"/>
</dbReference>
<dbReference type="InterPro" id="IPR050273">
    <property type="entry name" value="GppA/Ppx_hydrolase"/>
</dbReference>
<dbReference type="Gene3D" id="3.30.420.150">
    <property type="entry name" value="Exopolyphosphatase. Domain 2"/>
    <property type="match status" value="1"/>
</dbReference>
<dbReference type="CDD" id="cd24054">
    <property type="entry name" value="ASKHA_NBD_AaPPX-GppA_MtPPX2-like"/>
    <property type="match status" value="1"/>
</dbReference>
<dbReference type="Gene3D" id="3.30.420.40">
    <property type="match status" value="1"/>
</dbReference>